<evidence type="ECO:0000313" key="3">
    <source>
        <dbReference type="EMBL" id="SVD71089.1"/>
    </source>
</evidence>
<reference evidence="3" key="1">
    <citation type="submission" date="2018-05" db="EMBL/GenBank/DDBJ databases">
        <authorList>
            <person name="Lanie J.A."/>
            <person name="Ng W.-L."/>
            <person name="Kazmierczak K.M."/>
            <person name="Andrzejewski T.M."/>
            <person name="Davidsen T.M."/>
            <person name="Wayne K.J."/>
            <person name="Tettelin H."/>
            <person name="Glass J.I."/>
            <person name="Rusch D."/>
            <person name="Podicherti R."/>
            <person name="Tsui H.-C.T."/>
            <person name="Winkler M.E."/>
        </authorList>
    </citation>
    <scope>NUCLEOTIDE SEQUENCE</scope>
</reference>
<dbReference type="EMBL" id="UINC01168186">
    <property type="protein sequence ID" value="SVD71089.1"/>
    <property type="molecule type" value="Genomic_DNA"/>
</dbReference>
<dbReference type="InterPro" id="IPR036291">
    <property type="entry name" value="NAD(P)-bd_dom_sf"/>
</dbReference>
<dbReference type="Gene3D" id="3.40.50.720">
    <property type="entry name" value="NAD(P)-binding Rossmann-like Domain"/>
    <property type="match status" value="1"/>
</dbReference>
<proteinExistence type="inferred from homology"/>
<protein>
    <recommendedName>
        <fullName evidence="2">NAD-dependent epimerase/dehydratase domain-containing protein</fullName>
    </recommendedName>
</protein>
<comment type="similarity">
    <text evidence="1">Belongs to the NAD(P)-dependent epimerase/dehydratase family.</text>
</comment>
<dbReference type="PANTHER" id="PTHR43000">
    <property type="entry name" value="DTDP-D-GLUCOSE 4,6-DEHYDRATASE-RELATED"/>
    <property type="match status" value="1"/>
</dbReference>
<organism evidence="3">
    <name type="scientific">marine metagenome</name>
    <dbReference type="NCBI Taxonomy" id="408172"/>
    <lineage>
        <taxon>unclassified sequences</taxon>
        <taxon>metagenomes</taxon>
        <taxon>ecological metagenomes</taxon>
    </lineage>
</organism>
<dbReference type="AlphaFoldDB" id="A0A382XJT0"/>
<evidence type="ECO:0000259" key="2">
    <source>
        <dbReference type="Pfam" id="PF01370"/>
    </source>
</evidence>
<gene>
    <name evidence="3" type="ORF">METZ01_LOCUS423943</name>
</gene>
<dbReference type="SUPFAM" id="SSF51735">
    <property type="entry name" value="NAD(P)-binding Rossmann-fold domains"/>
    <property type="match status" value="1"/>
</dbReference>
<dbReference type="Pfam" id="PF01370">
    <property type="entry name" value="Epimerase"/>
    <property type="match status" value="1"/>
</dbReference>
<accession>A0A382XJT0</accession>
<evidence type="ECO:0000256" key="1">
    <source>
        <dbReference type="ARBA" id="ARBA00007637"/>
    </source>
</evidence>
<name>A0A382XJT0_9ZZZZ</name>
<sequence length="132" mass="14745">MKKGKYLITGCAGFIGSNLVKKMHKNYELILVDDLSEGSVLNLPKELRKKLIKRKIQDIKKLKTNKLNGIFHLAAQSSVPLSLTNFYKSSTNNIESSLKVFEFSKQFSAPIVYASSCAVYGNLSLGNDQKEK</sequence>
<feature type="domain" description="NAD-dependent epimerase/dehydratase" evidence="2">
    <location>
        <begin position="7"/>
        <end position="125"/>
    </location>
</feature>
<feature type="non-terminal residue" evidence="3">
    <location>
        <position position="132"/>
    </location>
</feature>
<dbReference type="InterPro" id="IPR001509">
    <property type="entry name" value="Epimerase_deHydtase"/>
</dbReference>